<organism evidence="2">
    <name type="scientific">marine metagenome</name>
    <dbReference type="NCBI Taxonomy" id="408172"/>
    <lineage>
        <taxon>unclassified sequences</taxon>
        <taxon>metagenomes</taxon>
        <taxon>ecological metagenomes</taxon>
    </lineage>
</organism>
<feature type="non-terminal residue" evidence="2">
    <location>
        <position position="252"/>
    </location>
</feature>
<accession>A0A382SEP3</accession>
<keyword evidence="1" id="KW-0472">Membrane</keyword>
<dbReference type="AlphaFoldDB" id="A0A382SEP3"/>
<feature type="transmembrane region" description="Helical" evidence="1">
    <location>
        <begin position="24"/>
        <end position="43"/>
    </location>
</feature>
<reference evidence="2" key="1">
    <citation type="submission" date="2018-05" db="EMBL/GenBank/DDBJ databases">
        <authorList>
            <person name="Lanie J.A."/>
            <person name="Ng W.-L."/>
            <person name="Kazmierczak K.M."/>
            <person name="Andrzejewski T.M."/>
            <person name="Davidsen T.M."/>
            <person name="Wayne K.J."/>
            <person name="Tettelin H."/>
            <person name="Glass J.I."/>
            <person name="Rusch D."/>
            <person name="Podicherti R."/>
            <person name="Tsui H.-C.T."/>
            <person name="Winkler M.E."/>
        </authorList>
    </citation>
    <scope>NUCLEOTIDE SEQUENCE</scope>
</reference>
<proteinExistence type="predicted"/>
<sequence length="252" mass="28176">MSTIFSGLFGGVIGAAVSHVADVGLWSGILAGGLSALTVHWVMNARESTRLGGIISYLWLLPPARRQLVADQNELDSFEIEYIHHIRTRSYETEIIITIGFFAALFSIEYTEIDDALWTLSKVLQPAVLLVVSKASFFALWLVRLGMVIHLILRSMWIALVGLSSTYPRGVNNTFLRSALEQRMYRHLTSPDTGSRLTLKIERMCNLVYAIWLSCLFSLLTWAMFLVVSYGAAHTLRQGVRSILPSYGSVFD</sequence>
<feature type="transmembrane region" description="Helical" evidence="1">
    <location>
        <begin position="95"/>
        <end position="111"/>
    </location>
</feature>
<keyword evidence="1" id="KW-1133">Transmembrane helix</keyword>
<feature type="transmembrane region" description="Helical" evidence="1">
    <location>
        <begin position="209"/>
        <end position="233"/>
    </location>
</feature>
<gene>
    <name evidence="2" type="ORF">METZ01_LOCUS361218</name>
</gene>
<evidence type="ECO:0000256" key="1">
    <source>
        <dbReference type="SAM" id="Phobius"/>
    </source>
</evidence>
<feature type="transmembrane region" description="Helical" evidence="1">
    <location>
        <begin position="123"/>
        <end position="143"/>
    </location>
</feature>
<dbReference type="EMBL" id="UINC01128546">
    <property type="protein sequence ID" value="SVD08364.1"/>
    <property type="molecule type" value="Genomic_DNA"/>
</dbReference>
<evidence type="ECO:0000313" key="2">
    <source>
        <dbReference type="EMBL" id="SVD08364.1"/>
    </source>
</evidence>
<keyword evidence="1" id="KW-0812">Transmembrane</keyword>
<protein>
    <submittedName>
        <fullName evidence="2">Uncharacterized protein</fullName>
    </submittedName>
</protein>
<name>A0A382SEP3_9ZZZZ</name>